<dbReference type="AlphaFoldDB" id="A0A8W8LIM6"/>
<dbReference type="PROSITE" id="PS51257">
    <property type="entry name" value="PROKAR_LIPOPROTEIN"/>
    <property type="match status" value="1"/>
</dbReference>
<dbReference type="EnsemblMetazoa" id="G28213.1">
    <property type="protein sequence ID" value="G28213.1:cds"/>
    <property type="gene ID" value="G28213"/>
</dbReference>
<protein>
    <submittedName>
        <fullName evidence="1">Uncharacterized protein</fullName>
    </submittedName>
</protein>
<organism evidence="1 2">
    <name type="scientific">Magallana gigas</name>
    <name type="common">Pacific oyster</name>
    <name type="synonym">Crassostrea gigas</name>
    <dbReference type="NCBI Taxonomy" id="29159"/>
    <lineage>
        <taxon>Eukaryota</taxon>
        <taxon>Metazoa</taxon>
        <taxon>Spiralia</taxon>
        <taxon>Lophotrochozoa</taxon>
        <taxon>Mollusca</taxon>
        <taxon>Bivalvia</taxon>
        <taxon>Autobranchia</taxon>
        <taxon>Pteriomorphia</taxon>
        <taxon>Ostreida</taxon>
        <taxon>Ostreoidea</taxon>
        <taxon>Ostreidae</taxon>
        <taxon>Magallana</taxon>
    </lineage>
</organism>
<evidence type="ECO:0000313" key="1">
    <source>
        <dbReference type="EnsemblMetazoa" id="G28213.1:cds"/>
    </source>
</evidence>
<keyword evidence="2" id="KW-1185">Reference proteome</keyword>
<name>A0A8W8LIM6_MAGGI</name>
<reference evidence="1" key="1">
    <citation type="submission" date="2022-08" db="UniProtKB">
        <authorList>
            <consortium name="EnsemblMetazoa"/>
        </authorList>
    </citation>
    <scope>IDENTIFICATION</scope>
    <source>
        <strain evidence="1">05x7-T-G4-1.051#20</strain>
    </source>
</reference>
<evidence type="ECO:0000313" key="2">
    <source>
        <dbReference type="Proteomes" id="UP000005408"/>
    </source>
</evidence>
<proteinExistence type="predicted"/>
<dbReference type="Proteomes" id="UP000005408">
    <property type="component" value="Unassembled WGS sequence"/>
</dbReference>
<sequence>MTSGKAEVTLNLLPTAVMASCLTEALCYKSVMFHRARRMVLLSIRYITRQDALTDTADKLHTSQLSMTESLNKEDVMESLSAIQITERGNRRNGDSLDIDRYQKTISSISEKQHNSFDWFPVDRGLVAIGVNMMNSP</sequence>
<accession>A0A8W8LIM6</accession>